<name>A0A1Y5U3P5_9PROT</name>
<accession>A0A1Y5U3P5</accession>
<protein>
    <submittedName>
        <fullName evidence="1">Uncharacterized protein</fullName>
    </submittedName>
</protein>
<dbReference type="EMBL" id="FWFR01000004">
    <property type="protein sequence ID" value="SLN76085.1"/>
    <property type="molecule type" value="Genomic_DNA"/>
</dbReference>
<reference evidence="1 2" key="1">
    <citation type="submission" date="2017-03" db="EMBL/GenBank/DDBJ databases">
        <authorList>
            <person name="Afonso C.L."/>
            <person name="Miller P.J."/>
            <person name="Scott M.A."/>
            <person name="Spackman E."/>
            <person name="Goraichik I."/>
            <person name="Dimitrov K.M."/>
            <person name="Suarez D.L."/>
            <person name="Swayne D.E."/>
        </authorList>
    </citation>
    <scope>NUCLEOTIDE SEQUENCE [LARGE SCALE GENOMIC DNA]</scope>
    <source>
        <strain evidence="1 2">CECT 7691</strain>
    </source>
</reference>
<sequence>MTDSLPHAITVRLAERRRRLRHYLWHQIRNNWNRYPATTRQRLAELGWQPPRPAKGPNGELLLDNNAGEDFLFMHRLMLEEVGGWMRGLNTPHPAALPCWRSLPWPDDPEFPVPAAWETGSFDFNLYLITIKSASFYRGTLMSWEGFYREPETLRRLTLGQYGALIEATVHNVLHLRWADEPEGIRPHPSASDPQSIDPYWDDPEYDYLGDPYSSHVNPTFWCIHGWVAERVEEWRRVNRIAEIQWQGNWTGESDSGARYRSETVIPFSQRGRGELERMEEAVRVIGQSRIFYEFHNGGVPKYAA</sequence>
<dbReference type="Proteomes" id="UP000193200">
    <property type="component" value="Unassembled WGS sequence"/>
</dbReference>
<dbReference type="RefSeq" id="WP_139839813.1">
    <property type="nucleotide sequence ID" value="NZ_FWFR01000004.1"/>
</dbReference>
<proteinExistence type="predicted"/>
<dbReference type="AlphaFoldDB" id="A0A1Y5U3P5"/>
<dbReference type="OrthoDB" id="118775at2"/>
<dbReference type="InParanoid" id="A0A1Y5U3P5"/>
<keyword evidence="2" id="KW-1185">Reference proteome</keyword>
<gene>
    <name evidence="1" type="ORF">OCH7691_04029</name>
</gene>
<evidence type="ECO:0000313" key="2">
    <source>
        <dbReference type="Proteomes" id="UP000193200"/>
    </source>
</evidence>
<evidence type="ECO:0000313" key="1">
    <source>
        <dbReference type="EMBL" id="SLN76085.1"/>
    </source>
</evidence>
<organism evidence="1 2">
    <name type="scientific">Oceanibacterium hippocampi</name>
    <dbReference type="NCBI Taxonomy" id="745714"/>
    <lineage>
        <taxon>Bacteria</taxon>
        <taxon>Pseudomonadati</taxon>
        <taxon>Pseudomonadota</taxon>
        <taxon>Alphaproteobacteria</taxon>
        <taxon>Sneathiellales</taxon>
        <taxon>Sneathiellaceae</taxon>
        <taxon>Oceanibacterium</taxon>
    </lineage>
</organism>